<dbReference type="InterPro" id="IPR003439">
    <property type="entry name" value="ABC_transporter-like_ATP-bd"/>
</dbReference>
<dbReference type="Pfam" id="PF00005">
    <property type="entry name" value="ABC_tran"/>
    <property type="match status" value="1"/>
</dbReference>
<keyword evidence="2" id="KW-0547">Nucleotide-binding</keyword>
<dbReference type="PROSITE" id="PS50893">
    <property type="entry name" value="ABC_TRANSPORTER_2"/>
    <property type="match status" value="1"/>
</dbReference>
<dbReference type="CDD" id="cd03214">
    <property type="entry name" value="ABC_Iron-Siderophores_B12_Hemin"/>
    <property type="match status" value="1"/>
</dbReference>
<dbReference type="PROSITE" id="PS00211">
    <property type="entry name" value="ABC_TRANSPORTER_1"/>
    <property type="match status" value="1"/>
</dbReference>
<protein>
    <submittedName>
        <fullName evidence="5">Putative ABC transporter ATP-binding protein</fullName>
    </submittedName>
</protein>
<dbReference type="PANTHER" id="PTHR42734:SF19">
    <property type="entry name" value="IRON COMPOUNDS ABC TRANSPORTER, ATP-BINDING PROTEIN"/>
    <property type="match status" value="1"/>
</dbReference>
<evidence type="ECO:0000256" key="3">
    <source>
        <dbReference type="ARBA" id="ARBA00022840"/>
    </source>
</evidence>
<evidence type="ECO:0000313" key="5">
    <source>
        <dbReference type="EMBL" id="VYT79447.1"/>
    </source>
</evidence>
<proteinExistence type="predicted"/>
<sequence length="255" mass="28273">MIRTEHLGCGYGRCEVLHDINITMNPGELWCVLGANGVGKSTLFKTLLGLLKPMSGQILIQDKPLEQWSRKELSRLVAYVPQNHVPPFPFKVWEMVAMGRNPYQNGYGRMTPEDSRIVAEAMGTLHIDGLANKIYTQISGGERQLVLLARAIAQQTPALFLDEPVSNLDFGNHARVLSHVRRLAAGGKTIVMTTHCPDHAFMPESSVILLDRGGVLGVGKGTEIVTEERIRYMYDIGSRIVEVDPEGRMTCIADY</sequence>
<dbReference type="PANTHER" id="PTHR42734">
    <property type="entry name" value="METAL TRANSPORT SYSTEM ATP-BINDING PROTEIN TM_0124-RELATED"/>
    <property type="match status" value="1"/>
</dbReference>
<evidence type="ECO:0000256" key="2">
    <source>
        <dbReference type="ARBA" id="ARBA00022741"/>
    </source>
</evidence>
<gene>
    <name evidence="5" type="ORF">CHLFYP18_05601</name>
</gene>
<accession>A0A6N2ZMU8</accession>
<dbReference type="AlphaFoldDB" id="A0A6N2ZMU8"/>
<dbReference type="GO" id="GO:0016887">
    <property type="term" value="F:ATP hydrolysis activity"/>
    <property type="evidence" value="ECO:0007669"/>
    <property type="project" value="InterPro"/>
</dbReference>
<name>A0A6N2ZMU8_9FIRM</name>
<dbReference type="InterPro" id="IPR027417">
    <property type="entry name" value="P-loop_NTPase"/>
</dbReference>
<evidence type="ECO:0000256" key="1">
    <source>
        <dbReference type="ARBA" id="ARBA00022448"/>
    </source>
</evidence>
<reference evidence="5" key="1">
    <citation type="submission" date="2019-11" db="EMBL/GenBank/DDBJ databases">
        <authorList>
            <person name="Feng L."/>
        </authorList>
    </citation>
    <scope>NUCLEOTIDE SEQUENCE</scope>
    <source>
        <strain evidence="5">ChathewayiLFYP18</strain>
    </source>
</reference>
<dbReference type="Gene3D" id="3.40.50.300">
    <property type="entry name" value="P-loop containing nucleotide triphosphate hydrolases"/>
    <property type="match status" value="1"/>
</dbReference>
<evidence type="ECO:0000259" key="4">
    <source>
        <dbReference type="PROSITE" id="PS50893"/>
    </source>
</evidence>
<feature type="domain" description="ABC transporter" evidence="4">
    <location>
        <begin position="2"/>
        <end position="237"/>
    </location>
</feature>
<dbReference type="SMART" id="SM00382">
    <property type="entry name" value="AAA"/>
    <property type="match status" value="1"/>
</dbReference>
<dbReference type="GO" id="GO:0005524">
    <property type="term" value="F:ATP binding"/>
    <property type="evidence" value="ECO:0007669"/>
    <property type="project" value="UniProtKB-KW"/>
</dbReference>
<organism evidence="5">
    <name type="scientific">Hungatella hathewayi</name>
    <dbReference type="NCBI Taxonomy" id="154046"/>
    <lineage>
        <taxon>Bacteria</taxon>
        <taxon>Bacillati</taxon>
        <taxon>Bacillota</taxon>
        <taxon>Clostridia</taxon>
        <taxon>Lachnospirales</taxon>
        <taxon>Lachnospiraceae</taxon>
        <taxon>Hungatella</taxon>
    </lineage>
</organism>
<keyword evidence="1" id="KW-0813">Transport</keyword>
<dbReference type="EMBL" id="CACRUH010000011">
    <property type="protein sequence ID" value="VYT79447.1"/>
    <property type="molecule type" value="Genomic_DNA"/>
</dbReference>
<dbReference type="InterPro" id="IPR003593">
    <property type="entry name" value="AAA+_ATPase"/>
</dbReference>
<dbReference type="RefSeq" id="WP_320934734.1">
    <property type="nucleotide sequence ID" value="NZ_CACRUH010000011.1"/>
</dbReference>
<dbReference type="FunFam" id="3.40.50.300:FF:000134">
    <property type="entry name" value="Iron-enterobactin ABC transporter ATP-binding protein"/>
    <property type="match status" value="1"/>
</dbReference>
<dbReference type="InterPro" id="IPR017871">
    <property type="entry name" value="ABC_transporter-like_CS"/>
</dbReference>
<keyword evidence="3 5" id="KW-0067">ATP-binding</keyword>
<dbReference type="InterPro" id="IPR050153">
    <property type="entry name" value="Metal_Ion_Import_ABC"/>
</dbReference>
<dbReference type="SUPFAM" id="SSF52540">
    <property type="entry name" value="P-loop containing nucleoside triphosphate hydrolases"/>
    <property type="match status" value="1"/>
</dbReference>